<evidence type="ECO:0000313" key="2">
    <source>
        <dbReference type="Proteomes" id="UP001476247"/>
    </source>
</evidence>
<proteinExistence type="predicted"/>
<sequence length="74" mass="8404">MRHRPSLPFDKLLGAEEDTEMEIFSVCVAIFARCTIEPSSEGIPDIKEAIHIGLNNGPHPFKVKFNKRYDSFLV</sequence>
<organism evidence="1 2">
    <name type="scientific">Helicostylum pulchrum</name>
    <dbReference type="NCBI Taxonomy" id="562976"/>
    <lineage>
        <taxon>Eukaryota</taxon>
        <taxon>Fungi</taxon>
        <taxon>Fungi incertae sedis</taxon>
        <taxon>Mucoromycota</taxon>
        <taxon>Mucoromycotina</taxon>
        <taxon>Mucoromycetes</taxon>
        <taxon>Mucorales</taxon>
        <taxon>Mucorineae</taxon>
        <taxon>Mucoraceae</taxon>
        <taxon>Helicostylum</taxon>
    </lineage>
</organism>
<dbReference type="Proteomes" id="UP001476247">
    <property type="component" value="Unassembled WGS sequence"/>
</dbReference>
<name>A0ABP9YD54_9FUNG</name>
<evidence type="ECO:0000313" key="1">
    <source>
        <dbReference type="EMBL" id="GAA5804745.1"/>
    </source>
</evidence>
<dbReference type="EMBL" id="BAABUJ010000038">
    <property type="protein sequence ID" value="GAA5804745.1"/>
    <property type="molecule type" value="Genomic_DNA"/>
</dbReference>
<reference evidence="1 2" key="1">
    <citation type="submission" date="2024-04" db="EMBL/GenBank/DDBJ databases">
        <title>genome sequences of Mucor flavus KT1a and Helicostylum pulchrum KT1b strains isolation_sourced from the surface of a dry-aged beef.</title>
        <authorList>
            <person name="Toyotome T."/>
            <person name="Hosono M."/>
            <person name="Torimaru M."/>
            <person name="Fukuda K."/>
            <person name="Mikami N."/>
        </authorList>
    </citation>
    <scope>NUCLEOTIDE SEQUENCE [LARGE SCALE GENOMIC DNA]</scope>
    <source>
        <strain evidence="1 2">KT1b</strain>
    </source>
</reference>
<protein>
    <submittedName>
        <fullName evidence="1">Uncharacterized protein</fullName>
    </submittedName>
</protein>
<accession>A0ABP9YD54</accession>
<comment type="caution">
    <text evidence="1">The sequence shown here is derived from an EMBL/GenBank/DDBJ whole genome shotgun (WGS) entry which is preliminary data.</text>
</comment>
<keyword evidence="2" id="KW-1185">Reference proteome</keyword>
<gene>
    <name evidence="1" type="ORF">HPULCUR_010252</name>
</gene>